<evidence type="ECO:0000256" key="1">
    <source>
        <dbReference type="SAM" id="MobiDB-lite"/>
    </source>
</evidence>
<dbReference type="AlphaFoldDB" id="D7G7N5"/>
<gene>
    <name evidence="2" type="ORF">Esi_0084_0085</name>
</gene>
<name>D7G7N5_ECTSI</name>
<accession>D7G7N5</accession>
<sequence length="339" mass="36694">MGGAEGPAAKDPIPQRPHLFQQYPQHLCRANQHVGARVTVSGKRPSSDAAEPPLEIPPHGLGLVGCGDSGDGSGGTASGVDSLSSTPESSWDAELVGDFGRLPMGDVVVEVSRKECDLEGRPITRIGNSLTPITASSPDVRESHIEFTGLEKTGHDLRGLRVTAIFGVDAVHQIACVTSPIEVGPDGRAYSRVFYPGMQEIWPELYNTSNIRLVEVDVAIEILSDTCGEFRFVGPHLKVAYRRAIPPVDDGGDVSPRPTGRQTARRVAVLVATGGRPLQALPRQVLPARPRAVDHSWPVADRCVDMQQQQAFYMGGEAAAHQLQQQQQQQQQQRWDMLQ</sequence>
<dbReference type="Proteomes" id="UP000002630">
    <property type="component" value="Linkage Group LG21"/>
</dbReference>
<keyword evidence="3" id="KW-1185">Reference proteome</keyword>
<dbReference type="InParanoid" id="D7G7N5"/>
<reference evidence="2 3" key="1">
    <citation type="journal article" date="2010" name="Nature">
        <title>The Ectocarpus genome and the independent evolution of multicellularity in brown algae.</title>
        <authorList>
            <person name="Cock J.M."/>
            <person name="Sterck L."/>
            <person name="Rouze P."/>
            <person name="Scornet D."/>
            <person name="Allen A.E."/>
            <person name="Amoutzias G."/>
            <person name="Anthouard V."/>
            <person name="Artiguenave F."/>
            <person name="Aury J.M."/>
            <person name="Badger J.H."/>
            <person name="Beszteri B."/>
            <person name="Billiau K."/>
            <person name="Bonnet E."/>
            <person name="Bothwell J.H."/>
            <person name="Bowler C."/>
            <person name="Boyen C."/>
            <person name="Brownlee C."/>
            <person name="Carrano C.J."/>
            <person name="Charrier B."/>
            <person name="Cho G.Y."/>
            <person name="Coelho S.M."/>
            <person name="Collen J."/>
            <person name="Corre E."/>
            <person name="Da Silva C."/>
            <person name="Delage L."/>
            <person name="Delaroque N."/>
            <person name="Dittami S.M."/>
            <person name="Doulbeau S."/>
            <person name="Elias M."/>
            <person name="Farnham G."/>
            <person name="Gachon C.M."/>
            <person name="Gschloessl B."/>
            <person name="Heesch S."/>
            <person name="Jabbari K."/>
            <person name="Jubin C."/>
            <person name="Kawai H."/>
            <person name="Kimura K."/>
            <person name="Kloareg B."/>
            <person name="Kupper F.C."/>
            <person name="Lang D."/>
            <person name="Le Bail A."/>
            <person name="Leblanc C."/>
            <person name="Lerouge P."/>
            <person name="Lohr M."/>
            <person name="Lopez P.J."/>
            <person name="Martens C."/>
            <person name="Maumus F."/>
            <person name="Michel G."/>
            <person name="Miranda-Saavedra D."/>
            <person name="Morales J."/>
            <person name="Moreau H."/>
            <person name="Motomura T."/>
            <person name="Nagasato C."/>
            <person name="Napoli C.A."/>
            <person name="Nelson D.R."/>
            <person name="Nyvall-Collen P."/>
            <person name="Peters A.F."/>
            <person name="Pommier C."/>
            <person name="Potin P."/>
            <person name="Poulain J."/>
            <person name="Quesneville H."/>
            <person name="Read B."/>
            <person name="Rensing S.A."/>
            <person name="Ritter A."/>
            <person name="Rousvoal S."/>
            <person name="Samanta M."/>
            <person name="Samson G."/>
            <person name="Schroeder D.C."/>
            <person name="Segurens B."/>
            <person name="Strittmatter M."/>
            <person name="Tonon T."/>
            <person name="Tregear J.W."/>
            <person name="Valentin K."/>
            <person name="von Dassow P."/>
            <person name="Yamagishi T."/>
            <person name="Van de Peer Y."/>
            <person name="Wincker P."/>
        </authorList>
    </citation>
    <scope>NUCLEOTIDE SEQUENCE [LARGE SCALE GENOMIC DNA]</scope>
    <source>
        <strain evidence="3">Ec32 / CCAP1310/4</strain>
    </source>
</reference>
<organism evidence="2 3">
    <name type="scientific">Ectocarpus siliculosus</name>
    <name type="common">Brown alga</name>
    <name type="synonym">Conferva siliculosa</name>
    <dbReference type="NCBI Taxonomy" id="2880"/>
    <lineage>
        <taxon>Eukaryota</taxon>
        <taxon>Sar</taxon>
        <taxon>Stramenopiles</taxon>
        <taxon>Ochrophyta</taxon>
        <taxon>PX clade</taxon>
        <taxon>Phaeophyceae</taxon>
        <taxon>Ectocarpales</taxon>
        <taxon>Ectocarpaceae</taxon>
        <taxon>Ectocarpus</taxon>
    </lineage>
</organism>
<dbReference type="OrthoDB" id="10376870at2759"/>
<feature type="region of interest" description="Disordered" evidence="1">
    <location>
        <begin position="38"/>
        <end position="90"/>
    </location>
</feature>
<evidence type="ECO:0000313" key="2">
    <source>
        <dbReference type="EMBL" id="CBJ27774.1"/>
    </source>
</evidence>
<evidence type="ECO:0000313" key="3">
    <source>
        <dbReference type="Proteomes" id="UP000002630"/>
    </source>
</evidence>
<feature type="compositionally biased region" description="Gly residues" evidence="1">
    <location>
        <begin position="62"/>
        <end position="77"/>
    </location>
</feature>
<protein>
    <submittedName>
        <fullName evidence="2">Uncharacterized protein</fullName>
    </submittedName>
</protein>
<proteinExistence type="predicted"/>
<dbReference type="EMBL" id="FN649746">
    <property type="protein sequence ID" value="CBJ27774.1"/>
    <property type="molecule type" value="Genomic_DNA"/>
</dbReference>
<dbReference type="EMBL" id="FN649075">
    <property type="protein sequence ID" value="CBJ27774.1"/>
    <property type="molecule type" value="Genomic_DNA"/>
</dbReference>